<feature type="transmembrane region" description="Helical" evidence="1">
    <location>
        <begin position="18"/>
        <end position="37"/>
    </location>
</feature>
<dbReference type="PANTHER" id="PTHR30441">
    <property type="entry name" value="DUF748 DOMAIN-CONTAINING PROTEIN"/>
    <property type="match status" value="1"/>
</dbReference>
<dbReference type="EMBL" id="CAAHFG010000001">
    <property type="protein sequence ID" value="VGO14547.1"/>
    <property type="molecule type" value="Genomic_DNA"/>
</dbReference>
<evidence type="ECO:0000256" key="1">
    <source>
        <dbReference type="SAM" id="Phobius"/>
    </source>
</evidence>
<dbReference type="Proteomes" id="UP000366872">
    <property type="component" value="Unassembled WGS sequence"/>
</dbReference>
<gene>
    <name evidence="2" type="ORF">PDESU_03110</name>
</gene>
<evidence type="ECO:0000313" key="3">
    <source>
        <dbReference type="Proteomes" id="UP000366872"/>
    </source>
</evidence>
<dbReference type="InterPro" id="IPR052894">
    <property type="entry name" value="AsmA-related"/>
</dbReference>
<dbReference type="GO" id="GO:0090313">
    <property type="term" value="P:regulation of protein targeting to membrane"/>
    <property type="evidence" value="ECO:0007669"/>
    <property type="project" value="TreeGrafter"/>
</dbReference>
<accession>A0A6C2U3Y3</accession>
<dbReference type="AlphaFoldDB" id="A0A6C2U3Y3"/>
<keyword evidence="1" id="KW-0472">Membrane</keyword>
<proteinExistence type="predicted"/>
<evidence type="ECO:0000313" key="2">
    <source>
        <dbReference type="EMBL" id="VGO14547.1"/>
    </source>
</evidence>
<reference evidence="2 3" key="1">
    <citation type="submission" date="2019-04" db="EMBL/GenBank/DDBJ databases">
        <authorList>
            <person name="Van Vliet M D."/>
        </authorList>
    </citation>
    <scope>NUCLEOTIDE SEQUENCE [LARGE SCALE GENOMIC DNA]</scope>
    <source>
        <strain evidence="2 3">F1</strain>
    </source>
</reference>
<dbReference type="PANTHER" id="PTHR30441:SF8">
    <property type="entry name" value="DUF748 DOMAIN-CONTAINING PROTEIN"/>
    <property type="match status" value="1"/>
</dbReference>
<keyword evidence="1" id="KW-0812">Transmembrane</keyword>
<dbReference type="GO" id="GO:0005886">
    <property type="term" value="C:plasma membrane"/>
    <property type="evidence" value="ECO:0007669"/>
    <property type="project" value="TreeGrafter"/>
</dbReference>
<keyword evidence="3" id="KW-1185">Reference proteome</keyword>
<keyword evidence="1" id="KW-1133">Transmembrane helix</keyword>
<sequence>MPGPRQCFSLRAFKVCRCFVRFVAGFVILLVFAFVFLRIHGVPGPLLREAVRRVNAAGIPVDVDRIRLTLRGWRAENVRYYSTHPDDLEPMFHAEQVLLAHMSGSGEEVSDAWHVDVASKGIAIAPSVEWGIGLPGGSRYREVEDLHLSLGFFPDHIELSEGSMRWVDAVFAVNGTILKKPASTGGPKSAKPRKESGKAPELFNAAQFQAFEERMKVIQVLGGTEVEVDFLVDAGNYAASQVSFGVKATDIVARKVGFSGAELNGQYRYPTVEIERLALAKDNLAFEVNGKYDLASGMVEGAANNTIESKELLLLLPQPVLDLLDVAQVHFEYLPQFSIHFGAAKPKELLNAVSGSFSIDSVTYRDLEIDHLEGKVDRRNDRLDLGGLSGTVLGQEDNAQQYGSCMVGGSATGAVFWDSAAQEFGVSASGSFDPNLVIRPLEMVKIATNVLDRFKFKDRPPQISLELGSSLVDWSTFYINVQGMANNMLIHGVELSSVNTSARYKHGILRLDPLAAMQGVDFIKGSTSIDFKRKLAEFDAFGSLQPAVLEDVVYAGFNLFGNKILTEGDTQIRARGQLDWATMRETEFSAEVEADSLQIPVARLDGFAATVKGEGKRISVADADFGLYGGKGEGWFSIQLDPETNAMPYGMMVDVEDVDFRQFLSFLRPGTEYKVTGKMKGRADFEADMALDFFESANGTGSVDVKDGQLADLPFFSGFSKAMRMLIPSFSVFSITSLSGTFALVDGAIFSDDAYFKGDLVNASMKGNYTKQQGFDALIQTQVFSDKGLAKLARVITNPIFKFFELKLEGTLAEPAWRLNNLSTAKKDSGQTEENTETN</sequence>
<protein>
    <submittedName>
        <fullName evidence="2">Uncharacterized protein</fullName>
    </submittedName>
</protein>
<organism evidence="2 3">
    <name type="scientific">Pontiella desulfatans</name>
    <dbReference type="NCBI Taxonomy" id="2750659"/>
    <lineage>
        <taxon>Bacteria</taxon>
        <taxon>Pseudomonadati</taxon>
        <taxon>Kiritimatiellota</taxon>
        <taxon>Kiritimatiellia</taxon>
        <taxon>Kiritimatiellales</taxon>
        <taxon>Pontiellaceae</taxon>
        <taxon>Pontiella</taxon>
    </lineage>
</organism>
<dbReference type="RefSeq" id="WP_136080019.1">
    <property type="nucleotide sequence ID" value="NZ_CAAHFG010000001.1"/>
</dbReference>
<name>A0A6C2U3Y3_PONDE</name>